<evidence type="ECO:0000313" key="2">
    <source>
        <dbReference type="EMBL" id="CAL1717391.1"/>
    </source>
</evidence>
<dbReference type="EMBL" id="OZ037952">
    <property type="protein sequence ID" value="CAL1717391.1"/>
    <property type="molecule type" value="Genomic_DNA"/>
</dbReference>
<sequence>MLIMQDISTHKLSVNAVTSAPQLSSHTCDACWICSLRSICSICPICHPGDHMLPNATSQSSYSGPIYASVLCDSPENMSRGISDRDDFMLPYRYRRYHYNGRAYEFCPRQQAHSCTTCGVKSVSPRQTCSGCSICLAAYAASTGSTQSADATVPITTAPAPVTLSNPLVPPNTPRVLNRTEVYGSFCRRGTAPCECAICIRYPQVQRRRGQTSLYIHMPPEPESKSHRTVPSKGRSSRRAYDDIPSLDLEHDFDETYCPDCPLGKEGAVCNRCWSTCRGPNAEPMKARASLVDAVQKALISLKPASLTRKVHWNWKRSRSRREEKKPVQPITWSRNSGTSTVTEVSCWHEFLRFLRTSKIPKHN</sequence>
<gene>
    <name evidence="2" type="ORF">GFSPODELE1_LOCUS11204</name>
</gene>
<reference evidence="3" key="1">
    <citation type="submission" date="2024-04" db="EMBL/GenBank/DDBJ databases">
        <authorList>
            <person name="Shaw F."/>
            <person name="Minotto A."/>
        </authorList>
    </citation>
    <scope>NUCLEOTIDE SEQUENCE [LARGE SCALE GENOMIC DNA]</scope>
</reference>
<feature type="compositionally biased region" description="Basic residues" evidence="1">
    <location>
        <begin position="227"/>
        <end position="238"/>
    </location>
</feature>
<organism evidence="2 3">
    <name type="scientific">Somion occarium</name>
    <dbReference type="NCBI Taxonomy" id="3059160"/>
    <lineage>
        <taxon>Eukaryota</taxon>
        <taxon>Fungi</taxon>
        <taxon>Dikarya</taxon>
        <taxon>Basidiomycota</taxon>
        <taxon>Agaricomycotina</taxon>
        <taxon>Agaricomycetes</taxon>
        <taxon>Polyporales</taxon>
        <taxon>Cerrenaceae</taxon>
        <taxon>Somion</taxon>
    </lineage>
</organism>
<keyword evidence="3" id="KW-1185">Reference proteome</keyword>
<evidence type="ECO:0000313" key="3">
    <source>
        <dbReference type="Proteomes" id="UP001497453"/>
    </source>
</evidence>
<dbReference type="Proteomes" id="UP001497453">
    <property type="component" value="Chromosome 9"/>
</dbReference>
<evidence type="ECO:0000256" key="1">
    <source>
        <dbReference type="SAM" id="MobiDB-lite"/>
    </source>
</evidence>
<protein>
    <submittedName>
        <fullName evidence="2">Uncharacterized protein</fullName>
    </submittedName>
</protein>
<name>A0ABP1EBK5_9APHY</name>
<feature type="region of interest" description="Disordered" evidence="1">
    <location>
        <begin position="216"/>
        <end position="240"/>
    </location>
</feature>
<proteinExistence type="predicted"/>
<accession>A0ABP1EBK5</accession>